<dbReference type="PANTHER" id="PTHR43022">
    <property type="entry name" value="PROTEIN SMF"/>
    <property type="match status" value="1"/>
</dbReference>
<sequence>MSAPPEDPRLACAWWCAVAEPGDAHASALRAALGDPAAIEWALRPEPGPLPDGLARDGRGGSRRFEEAWARWNPRALVADPLGDLEALERLGGRIVIPQDAEWPASLDDLGGLRPHALWALGAPVGGGDAVAVVGSRAATDYGEHVAADMGLELAEQGIDVVSGGAFGIDSAAHRGALAARGGRTRAVMAGGLGRLYPAAHADLYDRMVAAGGTILSEVPPSWRPAKWRFIGRNRVIAAMGSATVVVEASERSGALSTARRAMELGRHVGAVPGPVTSGSSRGCHLLLRQGAALVRDARDVMELISSFALIGQEPVPGAPVAGDRGSDALPTGQRRVWEALPARRATSVDRLIRASGMSQRDVLSALGRLEVEGWVESGPSGWARLPGHGAYHGRHDDVT</sequence>
<evidence type="ECO:0000313" key="5">
    <source>
        <dbReference type="Proteomes" id="UP001596527"/>
    </source>
</evidence>
<dbReference type="InterPro" id="IPR003488">
    <property type="entry name" value="DprA"/>
</dbReference>
<evidence type="ECO:0000256" key="1">
    <source>
        <dbReference type="ARBA" id="ARBA00006525"/>
    </source>
</evidence>
<dbReference type="SUPFAM" id="SSF102405">
    <property type="entry name" value="MCP/YpsA-like"/>
    <property type="match status" value="1"/>
</dbReference>
<organism evidence="4 5">
    <name type="scientific">Schaalia naturae</name>
    <dbReference type="NCBI Taxonomy" id="635203"/>
    <lineage>
        <taxon>Bacteria</taxon>
        <taxon>Bacillati</taxon>
        <taxon>Actinomycetota</taxon>
        <taxon>Actinomycetes</taxon>
        <taxon>Actinomycetales</taxon>
        <taxon>Actinomycetaceae</taxon>
        <taxon>Schaalia</taxon>
    </lineage>
</organism>
<dbReference type="Pfam" id="PF02481">
    <property type="entry name" value="DNA_processg_A"/>
    <property type="match status" value="1"/>
</dbReference>
<dbReference type="Gene3D" id="1.10.10.10">
    <property type="entry name" value="Winged helix-like DNA-binding domain superfamily/Winged helix DNA-binding domain"/>
    <property type="match status" value="1"/>
</dbReference>
<dbReference type="NCBIfam" id="TIGR00732">
    <property type="entry name" value="dprA"/>
    <property type="match status" value="1"/>
</dbReference>
<dbReference type="PANTHER" id="PTHR43022:SF1">
    <property type="entry name" value="PROTEIN SMF"/>
    <property type="match status" value="1"/>
</dbReference>
<name>A0ABW2SKF4_9ACTO</name>
<dbReference type="Gene3D" id="3.40.50.450">
    <property type="match status" value="1"/>
</dbReference>
<protein>
    <submittedName>
        <fullName evidence="4">DNA-processing protein DprA</fullName>
    </submittedName>
</protein>
<dbReference type="Proteomes" id="UP001596527">
    <property type="component" value="Unassembled WGS sequence"/>
</dbReference>
<evidence type="ECO:0000313" key="4">
    <source>
        <dbReference type="EMBL" id="MFC7580607.1"/>
    </source>
</evidence>
<proteinExistence type="inferred from homology"/>
<dbReference type="InterPro" id="IPR041614">
    <property type="entry name" value="DprA_WH"/>
</dbReference>
<evidence type="ECO:0000259" key="2">
    <source>
        <dbReference type="Pfam" id="PF02481"/>
    </source>
</evidence>
<dbReference type="Pfam" id="PF17782">
    <property type="entry name" value="WHD_DprA"/>
    <property type="match status" value="1"/>
</dbReference>
<dbReference type="EMBL" id="JBHTEF010000001">
    <property type="protein sequence ID" value="MFC7580607.1"/>
    <property type="molecule type" value="Genomic_DNA"/>
</dbReference>
<gene>
    <name evidence="4" type="primary">dprA</name>
    <name evidence="4" type="ORF">ACFQWG_05210</name>
</gene>
<dbReference type="RefSeq" id="WP_380972816.1">
    <property type="nucleotide sequence ID" value="NZ_JBHTEF010000001.1"/>
</dbReference>
<dbReference type="InterPro" id="IPR036388">
    <property type="entry name" value="WH-like_DNA-bd_sf"/>
</dbReference>
<keyword evidence="5" id="KW-1185">Reference proteome</keyword>
<evidence type="ECO:0000259" key="3">
    <source>
        <dbReference type="Pfam" id="PF17782"/>
    </source>
</evidence>
<accession>A0ABW2SKF4</accession>
<feature type="domain" description="DprA winged helix" evidence="3">
    <location>
        <begin position="327"/>
        <end position="381"/>
    </location>
</feature>
<comment type="caution">
    <text evidence="4">The sequence shown here is derived from an EMBL/GenBank/DDBJ whole genome shotgun (WGS) entry which is preliminary data.</text>
</comment>
<comment type="similarity">
    <text evidence="1">Belongs to the DprA/Smf family.</text>
</comment>
<feature type="domain" description="Smf/DprA SLOG" evidence="2">
    <location>
        <begin position="95"/>
        <end position="304"/>
    </location>
</feature>
<dbReference type="InterPro" id="IPR057666">
    <property type="entry name" value="DrpA_SLOG"/>
</dbReference>
<reference evidence="5" key="1">
    <citation type="journal article" date="2019" name="Int. J. Syst. Evol. Microbiol.">
        <title>The Global Catalogue of Microorganisms (GCM) 10K type strain sequencing project: providing services to taxonomists for standard genome sequencing and annotation.</title>
        <authorList>
            <consortium name="The Broad Institute Genomics Platform"/>
            <consortium name="The Broad Institute Genome Sequencing Center for Infectious Disease"/>
            <person name="Wu L."/>
            <person name="Ma J."/>
        </authorList>
    </citation>
    <scope>NUCLEOTIDE SEQUENCE [LARGE SCALE GENOMIC DNA]</scope>
    <source>
        <strain evidence="5">CCUG 56698</strain>
    </source>
</reference>